<evidence type="ECO:0000313" key="3">
    <source>
        <dbReference type="Proteomes" id="UP000561011"/>
    </source>
</evidence>
<dbReference type="SUPFAM" id="SSF46955">
    <property type="entry name" value="Putative DNA-binding domain"/>
    <property type="match status" value="1"/>
</dbReference>
<name>A0A853EYV2_9MICO</name>
<dbReference type="EMBL" id="JACBYE010000090">
    <property type="protein sequence ID" value="NYS95560.1"/>
    <property type="molecule type" value="Genomic_DNA"/>
</dbReference>
<dbReference type="InterPro" id="IPR036388">
    <property type="entry name" value="WH-like_DNA-bd_sf"/>
</dbReference>
<dbReference type="InterPro" id="IPR010093">
    <property type="entry name" value="SinI_DNA-bd"/>
</dbReference>
<dbReference type="Proteomes" id="UP000561011">
    <property type="component" value="Unassembled WGS sequence"/>
</dbReference>
<dbReference type="InterPro" id="IPR041657">
    <property type="entry name" value="HTH_17"/>
</dbReference>
<dbReference type="NCBIfam" id="TIGR01764">
    <property type="entry name" value="excise"/>
    <property type="match status" value="1"/>
</dbReference>
<keyword evidence="3" id="KW-1185">Reference proteome</keyword>
<comment type="caution">
    <text evidence="2">The sequence shown here is derived from an EMBL/GenBank/DDBJ whole genome shotgun (WGS) entry which is preliminary data.</text>
</comment>
<feature type="domain" description="Helix-turn-helix" evidence="1">
    <location>
        <begin position="82"/>
        <end position="132"/>
    </location>
</feature>
<dbReference type="Gene3D" id="1.10.10.10">
    <property type="entry name" value="Winged helix-like DNA-binding domain superfamily/Winged helix DNA-binding domain"/>
    <property type="match status" value="1"/>
</dbReference>
<dbReference type="InterPro" id="IPR009061">
    <property type="entry name" value="DNA-bd_dom_put_sf"/>
</dbReference>
<gene>
    <name evidence="2" type="ORF">HZZ10_18820</name>
</gene>
<evidence type="ECO:0000259" key="1">
    <source>
        <dbReference type="Pfam" id="PF12728"/>
    </source>
</evidence>
<dbReference type="AlphaFoldDB" id="A0A853EYV2"/>
<sequence>MAAELVEHTYLPGHEGDLAEVHSFLEAHARSRGAAVAPRYLLVDEREGDQVELPEPMYRLLVQVAEALSAGRAVTVAPRSTVLTTQQAAEVLGVSRPTVVRLIDAGEIPSERPGTRRQVLLSDVLAYREKRRRMQYDMLEATAVDLADEGDPEEVAAQMREVRKVVAERRRSAR</sequence>
<organism evidence="2 3">
    <name type="scientific">Sanguibacter inulinus</name>
    <dbReference type="NCBI Taxonomy" id="60922"/>
    <lineage>
        <taxon>Bacteria</taxon>
        <taxon>Bacillati</taxon>
        <taxon>Actinomycetota</taxon>
        <taxon>Actinomycetes</taxon>
        <taxon>Micrococcales</taxon>
        <taxon>Sanguibacteraceae</taxon>
        <taxon>Sanguibacter</taxon>
    </lineage>
</organism>
<protein>
    <submittedName>
        <fullName evidence="2">Helix-turn-helix domain-containing protein</fullName>
    </submittedName>
</protein>
<accession>A0A853EYV2</accession>
<dbReference type="RefSeq" id="WP_179914686.1">
    <property type="nucleotide sequence ID" value="NZ_JACBYE010000090.1"/>
</dbReference>
<evidence type="ECO:0000313" key="2">
    <source>
        <dbReference type="EMBL" id="NYS95560.1"/>
    </source>
</evidence>
<reference evidence="2 3" key="1">
    <citation type="submission" date="2020-07" db="EMBL/GenBank/DDBJ databases">
        <title>MOT database genomes.</title>
        <authorList>
            <person name="Joseph S."/>
            <person name="Aduse-Opoku J."/>
            <person name="Hashim A."/>
            <person name="Wade W."/>
            <person name="Curtis M."/>
        </authorList>
    </citation>
    <scope>NUCLEOTIDE SEQUENCE [LARGE SCALE GENOMIC DNA]</scope>
    <source>
        <strain evidence="2 3">DSM 100099</strain>
    </source>
</reference>
<dbReference type="GO" id="GO:0003677">
    <property type="term" value="F:DNA binding"/>
    <property type="evidence" value="ECO:0007669"/>
    <property type="project" value="InterPro"/>
</dbReference>
<proteinExistence type="predicted"/>
<dbReference type="Pfam" id="PF12728">
    <property type="entry name" value="HTH_17"/>
    <property type="match status" value="1"/>
</dbReference>